<dbReference type="SUPFAM" id="SSF47729">
    <property type="entry name" value="IHF-like DNA-binding proteins"/>
    <property type="match status" value="1"/>
</dbReference>
<gene>
    <name evidence="4" type="ORF">DWX27_09335</name>
    <name evidence="5" type="ORF">DWZ95_03370</name>
    <name evidence="6" type="ORF">EAJ06_16710</name>
</gene>
<feature type="compositionally biased region" description="Gly residues" evidence="2">
    <location>
        <begin position="156"/>
        <end position="172"/>
    </location>
</feature>
<evidence type="ECO:0000313" key="9">
    <source>
        <dbReference type="Proteomes" id="UP000291191"/>
    </source>
</evidence>
<dbReference type="Pfam" id="PF18291">
    <property type="entry name" value="HU-HIG"/>
    <property type="match status" value="1"/>
</dbReference>
<evidence type="ECO:0000313" key="4">
    <source>
        <dbReference type="EMBL" id="RGT53155.1"/>
    </source>
</evidence>
<dbReference type="GeneID" id="26159690"/>
<accession>A0A3E4INR2</accession>
<name>A0A3E4INR2_9BACE</name>
<dbReference type="InterPro" id="IPR041607">
    <property type="entry name" value="HU-HIG"/>
</dbReference>
<reference evidence="6 9" key="2">
    <citation type="journal article" date="2019" name="Science, e1252229">
        <title>Invertible promoters mediate bacterial phase variation, antibiotic resistance, and host adaptation in the gut.</title>
        <authorList>
            <person name="Jiang X."/>
            <person name="Hall A.B."/>
            <person name="Arthur T.D."/>
            <person name="Plichta D.R."/>
            <person name="Covington C.T."/>
            <person name="Poyet M."/>
            <person name="Crothers J."/>
            <person name="Moses P.L."/>
            <person name="Tolonen A.C."/>
            <person name="Vlamakis H."/>
            <person name="Alm E.J."/>
            <person name="Xavier R.J."/>
        </authorList>
    </citation>
    <scope>NUCLEOTIDE SEQUENCE [LARGE SCALE GENOMIC DNA]</scope>
    <source>
        <strain evidence="9">bf_0095</strain>
        <strain evidence="6">Bf_0095</strain>
    </source>
</reference>
<feature type="region of interest" description="Disordered" evidence="2">
    <location>
        <begin position="137"/>
        <end position="180"/>
    </location>
</feature>
<dbReference type="AlphaFoldDB" id="A0A3E4INR2"/>
<sequence length="180" mass="18637">MALNYSIAMMGNPMNQEEAKKAYAKAQVSQELSLKALAKRVSSQTTASRADVTAVIIATVENMIDGLRAGEQVDFGDLGKFRLQITSRGAETAEKFTAANITGVNIQFIPGEDLKNIFAGMEFSPVPTRAATRAVLKAQKAGQTTVDISKTPTPGGDDGGNTGGGGNSGGDGGIEDDPLG</sequence>
<dbReference type="EMBL" id="RCXO01000023">
    <property type="protein sequence ID" value="RYT78762.1"/>
    <property type="molecule type" value="Genomic_DNA"/>
</dbReference>
<proteinExistence type="predicted"/>
<evidence type="ECO:0000313" key="8">
    <source>
        <dbReference type="Proteomes" id="UP000285013"/>
    </source>
</evidence>
<keyword evidence="9" id="KW-1185">Reference proteome</keyword>
<evidence type="ECO:0000259" key="3">
    <source>
        <dbReference type="Pfam" id="PF18291"/>
    </source>
</evidence>
<dbReference type="Proteomes" id="UP000284772">
    <property type="component" value="Unassembled WGS sequence"/>
</dbReference>
<dbReference type="OrthoDB" id="1012054at2"/>
<dbReference type="InterPro" id="IPR010992">
    <property type="entry name" value="IHF-like_DNA-bd_dom_sf"/>
</dbReference>
<reference evidence="7 8" key="1">
    <citation type="submission" date="2018-08" db="EMBL/GenBank/DDBJ databases">
        <title>A genome reference for cultivated species of the human gut microbiota.</title>
        <authorList>
            <person name="Zou Y."/>
            <person name="Xue W."/>
            <person name="Luo G."/>
        </authorList>
    </citation>
    <scope>NUCLEOTIDE SEQUENCE [LARGE SCALE GENOMIC DNA]</scope>
    <source>
        <strain evidence="4 7">AF19-10AC</strain>
        <strain evidence="5 8">AF36-16BH</strain>
    </source>
</reference>
<dbReference type="GO" id="GO:0003677">
    <property type="term" value="F:DNA binding"/>
    <property type="evidence" value="ECO:0007669"/>
    <property type="project" value="UniProtKB-KW"/>
</dbReference>
<feature type="compositionally biased region" description="Polar residues" evidence="2">
    <location>
        <begin position="141"/>
        <end position="150"/>
    </location>
</feature>
<protein>
    <submittedName>
        <fullName evidence="6">DNA-binding protein</fullName>
    </submittedName>
</protein>
<keyword evidence="1 6" id="KW-0238">DNA-binding</keyword>
<evidence type="ECO:0000313" key="7">
    <source>
        <dbReference type="Proteomes" id="UP000284772"/>
    </source>
</evidence>
<organism evidence="6 9">
    <name type="scientific">Bacteroides intestinalis</name>
    <dbReference type="NCBI Taxonomy" id="329854"/>
    <lineage>
        <taxon>Bacteria</taxon>
        <taxon>Pseudomonadati</taxon>
        <taxon>Bacteroidota</taxon>
        <taxon>Bacteroidia</taxon>
        <taxon>Bacteroidales</taxon>
        <taxon>Bacteroidaceae</taxon>
        <taxon>Bacteroides</taxon>
    </lineage>
</organism>
<evidence type="ECO:0000313" key="6">
    <source>
        <dbReference type="EMBL" id="RYT78762.1"/>
    </source>
</evidence>
<dbReference type="EMBL" id="QRPE01000002">
    <property type="protein sequence ID" value="RHL95869.1"/>
    <property type="molecule type" value="Genomic_DNA"/>
</dbReference>
<comment type="caution">
    <text evidence="6">The sequence shown here is derived from an EMBL/GenBank/DDBJ whole genome shotgun (WGS) entry which is preliminary data.</text>
</comment>
<evidence type="ECO:0000256" key="2">
    <source>
        <dbReference type="SAM" id="MobiDB-lite"/>
    </source>
</evidence>
<dbReference type="RefSeq" id="WP_007662966.1">
    <property type="nucleotide sequence ID" value="NZ_BAABZC010000006.1"/>
</dbReference>
<dbReference type="EMBL" id="QRWT01000007">
    <property type="protein sequence ID" value="RGT53155.1"/>
    <property type="molecule type" value="Genomic_DNA"/>
</dbReference>
<dbReference type="Gene3D" id="4.10.520.10">
    <property type="entry name" value="IHF-like DNA-binding proteins"/>
    <property type="match status" value="1"/>
</dbReference>
<evidence type="ECO:0000256" key="1">
    <source>
        <dbReference type="ARBA" id="ARBA00023125"/>
    </source>
</evidence>
<feature type="domain" description="HU" evidence="3">
    <location>
        <begin position="1"/>
        <end position="123"/>
    </location>
</feature>
<dbReference type="Proteomes" id="UP000291191">
    <property type="component" value="Unassembled WGS sequence"/>
</dbReference>
<evidence type="ECO:0000313" key="5">
    <source>
        <dbReference type="EMBL" id="RHL95869.1"/>
    </source>
</evidence>
<dbReference type="NCBIfam" id="TIGR01201">
    <property type="entry name" value="HU_rel"/>
    <property type="match status" value="1"/>
</dbReference>
<dbReference type="InterPro" id="IPR005902">
    <property type="entry name" value="HU_DNA-bd_put"/>
</dbReference>
<dbReference type="Proteomes" id="UP000285013">
    <property type="component" value="Unassembled WGS sequence"/>
</dbReference>